<proteinExistence type="predicted"/>
<organism evidence="1">
    <name type="scientific">bioreactor metagenome</name>
    <dbReference type="NCBI Taxonomy" id="1076179"/>
    <lineage>
        <taxon>unclassified sequences</taxon>
        <taxon>metagenomes</taxon>
        <taxon>ecological metagenomes</taxon>
    </lineage>
</organism>
<comment type="caution">
    <text evidence="1">The sequence shown here is derived from an EMBL/GenBank/DDBJ whole genome shotgun (WGS) entry which is preliminary data.</text>
</comment>
<dbReference type="EMBL" id="VSSQ01124452">
    <property type="protein sequence ID" value="MPN55336.1"/>
    <property type="molecule type" value="Genomic_DNA"/>
</dbReference>
<gene>
    <name evidence="1" type="ORF">SDC9_203018</name>
</gene>
<evidence type="ECO:0000313" key="1">
    <source>
        <dbReference type="EMBL" id="MPN55336.1"/>
    </source>
</evidence>
<dbReference type="AlphaFoldDB" id="A0A645IVX3"/>
<protein>
    <submittedName>
        <fullName evidence="1">Uncharacterized protein</fullName>
    </submittedName>
</protein>
<name>A0A645IVX3_9ZZZZ</name>
<accession>A0A645IVX3</accession>
<sequence length="95" mass="10462">MVVGAPDVDTAFKAALFELISMIGDVRREIRWIPVLADKNLVFFRAEIGGTVPEGAVLLVGQVLFFQNADGFRQLTAVVQTAFHEPFVVNDPVFL</sequence>
<reference evidence="1" key="1">
    <citation type="submission" date="2019-08" db="EMBL/GenBank/DDBJ databases">
        <authorList>
            <person name="Kucharzyk K."/>
            <person name="Murdoch R.W."/>
            <person name="Higgins S."/>
            <person name="Loffler F."/>
        </authorList>
    </citation>
    <scope>NUCLEOTIDE SEQUENCE</scope>
</reference>